<dbReference type="InterPro" id="IPR017871">
    <property type="entry name" value="ABC_transporter-like_CS"/>
</dbReference>
<dbReference type="eggNOG" id="COG1129">
    <property type="taxonomic scope" value="Bacteria"/>
</dbReference>
<keyword evidence="6 10" id="KW-0067">ATP-binding</keyword>
<reference evidence="10 11" key="2">
    <citation type="journal article" date="2006" name="J. Microbiol. Methods">
        <title>Genomic flank-sequencing of plasposon insertion sites for rapid identification of functional genes.</title>
        <authorList>
            <person name="Leveau J.H."/>
            <person name="Gerards S."/>
            <person name="Fritsche K."/>
            <person name="Zondag G."/>
            <person name="van Veen J.A."/>
        </authorList>
    </citation>
    <scope>NUCLEOTIDE SEQUENCE [LARGE SCALE GENOMIC DNA]</scope>
    <source>
        <strain evidence="10 11">Ter331</strain>
    </source>
</reference>
<gene>
    <name evidence="10" type="ordered locus">CFU_2189</name>
</gene>
<evidence type="ECO:0000256" key="3">
    <source>
        <dbReference type="ARBA" id="ARBA00022597"/>
    </source>
</evidence>
<reference evidence="10 11" key="3">
    <citation type="journal article" date="2008" name="FEMS Microbiol. Ecol.">
        <title>Identification and characterization of genes underlying chitinolysis in Collimonas fungivorans Ter331.</title>
        <authorList>
            <person name="Fritsche K."/>
            <person name="de Boer W."/>
            <person name="Gerards S."/>
            <person name="van den Berg M."/>
            <person name="van Veen J.A."/>
            <person name="Leveau J.H."/>
        </authorList>
    </citation>
    <scope>NUCLEOTIDE SEQUENCE [LARGE SCALE GENOMIC DNA]</scope>
    <source>
        <strain evidence="10 11">Ter331</strain>
    </source>
</reference>
<dbReference type="CDD" id="cd03216">
    <property type="entry name" value="ABC_Carb_Monos_I"/>
    <property type="match status" value="1"/>
</dbReference>
<proteinExistence type="predicted"/>
<evidence type="ECO:0000256" key="5">
    <source>
        <dbReference type="ARBA" id="ARBA00022741"/>
    </source>
</evidence>
<dbReference type="InterPro" id="IPR050107">
    <property type="entry name" value="ABC_carbohydrate_import_ATPase"/>
</dbReference>
<evidence type="ECO:0000256" key="4">
    <source>
        <dbReference type="ARBA" id="ARBA00022737"/>
    </source>
</evidence>
<dbReference type="InterPro" id="IPR003593">
    <property type="entry name" value="AAA+_ATPase"/>
</dbReference>
<dbReference type="InterPro" id="IPR027417">
    <property type="entry name" value="P-loop_NTPase"/>
</dbReference>
<dbReference type="Pfam" id="PF00005">
    <property type="entry name" value="ABC_tran"/>
    <property type="match status" value="2"/>
</dbReference>
<dbReference type="PROSITE" id="PS50893">
    <property type="entry name" value="ABC_TRANSPORTER_2"/>
    <property type="match status" value="2"/>
</dbReference>
<evidence type="ECO:0000256" key="7">
    <source>
        <dbReference type="ARBA" id="ARBA00022967"/>
    </source>
</evidence>
<dbReference type="InterPro" id="IPR003439">
    <property type="entry name" value="ABC_transporter-like_ATP-bd"/>
</dbReference>
<reference evidence="11" key="6">
    <citation type="submission" date="2011-05" db="EMBL/GenBank/DDBJ databases">
        <title>Complete sequence of Collimonas fungivorans Ter331.</title>
        <authorList>
            <person name="Leveau J.H."/>
        </authorList>
    </citation>
    <scope>NUCLEOTIDE SEQUENCE [LARGE SCALE GENOMIC DNA]</scope>
    <source>
        <strain evidence="11">Ter331</strain>
    </source>
</reference>
<reference evidence="10 11" key="4">
    <citation type="journal article" date="2010" name="Environ. Microbiol.">
        <title>The bacterial genus Collimonas: mycophagy, weathering and other adaptive solutions to life in oligotrophic soil environments.</title>
        <authorList>
            <person name="Leveau J.H."/>
            <person name="Uroz S."/>
            <person name="de Boer W."/>
        </authorList>
    </citation>
    <scope>NUCLEOTIDE SEQUENCE [LARGE SCALE GENOMIC DNA]</scope>
    <source>
        <strain evidence="10 11">Ter331</strain>
    </source>
</reference>
<feature type="domain" description="ABC transporter" evidence="9">
    <location>
        <begin position="307"/>
        <end position="558"/>
    </location>
</feature>
<dbReference type="KEGG" id="cfu:CFU_2189"/>
<dbReference type="GO" id="GO:0016887">
    <property type="term" value="F:ATP hydrolysis activity"/>
    <property type="evidence" value="ECO:0007669"/>
    <property type="project" value="InterPro"/>
</dbReference>
<evidence type="ECO:0000256" key="6">
    <source>
        <dbReference type="ARBA" id="ARBA00022840"/>
    </source>
</evidence>
<reference evidence="10 11" key="1">
    <citation type="journal article" date="2004" name="Environ. Microbiol.">
        <title>Phylogeny-function analysis of (meta)genomic libraries: screening for expression of ribosomal RNA genes by large-insert library fluorescent in situ hybridization (LIL-FISH).</title>
        <authorList>
            <person name="Leveau J.H."/>
            <person name="Gerards S."/>
            <person name="de Boer W."/>
            <person name="van Veen J.A."/>
        </authorList>
    </citation>
    <scope>NUCLEOTIDE SEQUENCE [LARGE SCALE GENOMIC DNA]</scope>
    <source>
        <strain evidence="10 11">Ter331</strain>
    </source>
</reference>
<dbReference type="Proteomes" id="UP000008392">
    <property type="component" value="Chromosome"/>
</dbReference>
<dbReference type="STRING" id="1005048.CFU_2189"/>
<evidence type="ECO:0000256" key="8">
    <source>
        <dbReference type="ARBA" id="ARBA00023136"/>
    </source>
</evidence>
<evidence type="ECO:0000313" key="11">
    <source>
        <dbReference type="Proteomes" id="UP000008392"/>
    </source>
</evidence>
<keyword evidence="7" id="KW-1278">Translocase</keyword>
<dbReference type="SMART" id="SM00382">
    <property type="entry name" value="AAA"/>
    <property type="match status" value="1"/>
</dbReference>
<evidence type="ECO:0000256" key="2">
    <source>
        <dbReference type="ARBA" id="ARBA00022475"/>
    </source>
</evidence>
<accession>G0AK90</accession>
<dbReference type="EC" id="3.6.3.17" evidence="10"/>
<dbReference type="GO" id="GO:0005524">
    <property type="term" value="F:ATP binding"/>
    <property type="evidence" value="ECO:0007669"/>
    <property type="project" value="UniProtKB-KW"/>
</dbReference>
<keyword evidence="5" id="KW-0547">Nucleotide-binding</keyword>
<organism evidence="10 11">
    <name type="scientific">Collimonas fungivorans (strain Ter331)</name>
    <dbReference type="NCBI Taxonomy" id="1005048"/>
    <lineage>
        <taxon>Bacteria</taxon>
        <taxon>Pseudomonadati</taxon>
        <taxon>Pseudomonadota</taxon>
        <taxon>Betaproteobacteria</taxon>
        <taxon>Burkholderiales</taxon>
        <taxon>Oxalobacteraceae</taxon>
        <taxon>Collimonas</taxon>
    </lineage>
</organism>
<dbReference type="PROSITE" id="PS00211">
    <property type="entry name" value="ABC_TRANSPORTER_1"/>
    <property type="match status" value="1"/>
</dbReference>
<keyword evidence="10" id="KW-0378">Hydrolase</keyword>
<dbReference type="AlphaFoldDB" id="G0AK90"/>
<evidence type="ECO:0000313" key="10">
    <source>
        <dbReference type="EMBL" id="AEK62017.1"/>
    </source>
</evidence>
<dbReference type="SUPFAM" id="SSF52540">
    <property type="entry name" value="P-loop containing nucleoside triphosphate hydrolases"/>
    <property type="match status" value="2"/>
</dbReference>
<keyword evidence="1" id="KW-0813">Transport</keyword>
<keyword evidence="8" id="KW-0472">Membrane</keyword>
<evidence type="ECO:0000259" key="9">
    <source>
        <dbReference type="PROSITE" id="PS50893"/>
    </source>
</evidence>
<dbReference type="EMBL" id="CP002745">
    <property type="protein sequence ID" value="AEK62017.1"/>
    <property type="molecule type" value="Genomic_DNA"/>
</dbReference>
<sequence>MGRSRQEQLQEVRVLVSVPGRTAWAGPESSNDYRRKKLSMTSTMLSQDGAASNDRQRVFLEVQDVHKRFAGVHALRGIDLTIEAGEIYHLLGENGCGKSTLIKIISGAQAPSQGRLLINGVSHASLSPLQALTLGIETVYQDLSLLPNMSVAENVALSEQLVNGNGKLVRRFDRRAVEATAMRALATVNLPTDAAFLATRADELPIATRQLLAIARAIATRAQMVIMDEPTTSLTQKEVDNLVAVIEGLRAQGVAVLFVSHKLDECFAIGGQAIVFRDGAKVVQGPIAGFTKAQLAHWMTGKQLDGARYRNRSYGNGELLEVQGLGRKDYFRDVDFVLHKGEILGITGLLDSGRNELALALAGVQAADRGRIALEGGEVVLRTPGDAIRHNIGYVPEDRLSEGLFLDKSIRDNIITTVLNSLRGRCGALDARRSQQLAEDTVASLQIATPDVDRPVQSLSGGNQQRVLIGRWLAIRPRVLILHGPTVGVDVGSKDIIYKIVQRLAEEGLGVILVSDDLPELLQNCDRILMMRKGRIAHNFDVEGLTESELYRTLVSDSIPKATA</sequence>
<protein>
    <submittedName>
        <fullName evidence="10">ABC-type sugar transport system, ATP-binding protein</fullName>
        <ecNumber evidence="10">3.6.3.17</ecNumber>
    </submittedName>
</protein>
<feature type="domain" description="ABC transporter" evidence="9">
    <location>
        <begin position="60"/>
        <end position="303"/>
    </location>
</feature>
<name>G0AK90_COLFT</name>
<reference evidence="10 11" key="5">
    <citation type="journal article" date="2011" name="ISME J.">
        <title>Dual transcriptional profiling of a bacterial/fungal confrontation: Collimonas fungivorans versus Aspergillus niger.</title>
        <authorList>
            <person name="Mela F."/>
            <person name="Fritsche K."/>
            <person name="de Boer W."/>
            <person name="van Veen J.A."/>
            <person name="de Graaff L.H."/>
            <person name="van den Berg M."/>
            <person name="Leveau J.H."/>
        </authorList>
    </citation>
    <scope>NUCLEOTIDE SEQUENCE [LARGE SCALE GENOMIC DNA]</scope>
    <source>
        <strain evidence="10 11">Ter331</strain>
    </source>
</reference>
<dbReference type="PANTHER" id="PTHR43790">
    <property type="entry name" value="CARBOHYDRATE TRANSPORT ATP-BINDING PROTEIN MG119-RELATED"/>
    <property type="match status" value="1"/>
</dbReference>
<keyword evidence="4" id="KW-0677">Repeat</keyword>
<evidence type="ECO:0000256" key="1">
    <source>
        <dbReference type="ARBA" id="ARBA00022448"/>
    </source>
</evidence>
<keyword evidence="11" id="KW-1185">Reference proteome</keyword>
<dbReference type="CDD" id="cd03215">
    <property type="entry name" value="ABC_Carb_Monos_II"/>
    <property type="match status" value="1"/>
</dbReference>
<keyword evidence="2" id="KW-1003">Cell membrane</keyword>
<dbReference type="PANTHER" id="PTHR43790:SF1">
    <property type="entry name" value="XYLOSE IMPORT ATP-BINDING PROTEIN XYLG"/>
    <property type="match status" value="1"/>
</dbReference>
<dbReference type="HOGENOM" id="CLU_000604_92_3_4"/>
<dbReference type="Gene3D" id="3.40.50.300">
    <property type="entry name" value="P-loop containing nucleotide triphosphate hydrolases"/>
    <property type="match status" value="2"/>
</dbReference>
<keyword evidence="3 10" id="KW-0762">Sugar transport</keyword>